<dbReference type="PRINTS" id="PR01249">
    <property type="entry name" value="RIBOSOMALL31"/>
</dbReference>
<feature type="binding site" evidence="10">
    <location>
        <position position="16"/>
    </location>
    <ligand>
        <name>Zn(2+)</name>
        <dbReference type="ChEBI" id="CHEBI:29105"/>
    </ligand>
</feature>
<dbReference type="InterPro" id="IPR002150">
    <property type="entry name" value="Ribosomal_bL31"/>
</dbReference>
<evidence type="ECO:0000256" key="9">
    <source>
        <dbReference type="ARBA" id="ARBA00035687"/>
    </source>
</evidence>
<dbReference type="Gene3D" id="4.10.830.30">
    <property type="entry name" value="Ribosomal protein L31"/>
    <property type="match status" value="1"/>
</dbReference>
<dbReference type="InterPro" id="IPR034704">
    <property type="entry name" value="Ribosomal_bL28/bL31-like_sf"/>
</dbReference>
<proteinExistence type="inferred from homology"/>
<evidence type="ECO:0000256" key="10">
    <source>
        <dbReference type="HAMAP-Rule" id="MF_00501"/>
    </source>
</evidence>
<dbReference type="NCBIfam" id="NF001809">
    <property type="entry name" value="PRK00528.1"/>
    <property type="match status" value="1"/>
</dbReference>
<keyword evidence="6 10" id="KW-0694">RNA-binding</keyword>
<dbReference type="GO" id="GO:0005840">
    <property type="term" value="C:ribosome"/>
    <property type="evidence" value="ECO:0007669"/>
    <property type="project" value="UniProtKB-KW"/>
</dbReference>
<evidence type="ECO:0000313" key="11">
    <source>
        <dbReference type="EMBL" id="HJD97589.1"/>
    </source>
</evidence>
<dbReference type="OrthoDB" id="9803251at2"/>
<dbReference type="Pfam" id="PF01197">
    <property type="entry name" value="Ribosomal_L31"/>
    <property type="match status" value="1"/>
</dbReference>
<dbReference type="GO" id="GO:0019843">
    <property type="term" value="F:rRNA binding"/>
    <property type="evidence" value="ECO:0007669"/>
    <property type="project" value="UniProtKB-KW"/>
</dbReference>
<protein>
    <recommendedName>
        <fullName evidence="9 10">Large ribosomal subunit protein bL31</fullName>
    </recommendedName>
</protein>
<organism evidence="11 12">
    <name type="scientific">Mailhella massiliensis</name>
    <dbReference type="NCBI Taxonomy" id="1903261"/>
    <lineage>
        <taxon>Bacteria</taxon>
        <taxon>Pseudomonadati</taxon>
        <taxon>Thermodesulfobacteriota</taxon>
        <taxon>Desulfovibrionia</taxon>
        <taxon>Desulfovibrionales</taxon>
        <taxon>Desulfovibrionaceae</taxon>
        <taxon>Mailhella</taxon>
    </lineage>
</organism>
<reference evidence="11" key="1">
    <citation type="journal article" date="2021" name="PeerJ">
        <title>Extensive microbial diversity within the chicken gut microbiome revealed by metagenomics and culture.</title>
        <authorList>
            <person name="Gilroy R."/>
            <person name="Ravi A."/>
            <person name="Getino M."/>
            <person name="Pursley I."/>
            <person name="Horton D.L."/>
            <person name="Alikhan N.F."/>
            <person name="Baker D."/>
            <person name="Gharbi K."/>
            <person name="Hall N."/>
            <person name="Watson M."/>
            <person name="Adriaenssens E.M."/>
            <person name="Foster-Nyarko E."/>
            <person name="Jarju S."/>
            <person name="Secka A."/>
            <person name="Antonio M."/>
            <person name="Oren A."/>
            <person name="Chaudhuri R.R."/>
            <person name="La Ragione R."/>
            <person name="Hildebrand F."/>
            <person name="Pallen M.J."/>
        </authorList>
    </citation>
    <scope>NUCLEOTIDE SEQUENCE</scope>
    <source>
        <strain evidence="11">ChiGjej2B2-19336</strain>
    </source>
</reference>
<comment type="cofactor">
    <cofactor evidence="10">
        <name>Zn(2+)</name>
        <dbReference type="ChEBI" id="CHEBI:29105"/>
    </cofactor>
    <text evidence="10">Binds 1 zinc ion per subunit.</text>
</comment>
<dbReference type="PANTHER" id="PTHR33280:SF1">
    <property type="entry name" value="LARGE RIBOSOMAL SUBUNIT PROTEIN BL31C"/>
    <property type="match status" value="1"/>
</dbReference>
<evidence type="ECO:0000256" key="7">
    <source>
        <dbReference type="ARBA" id="ARBA00022980"/>
    </source>
</evidence>
<evidence type="ECO:0000313" key="12">
    <source>
        <dbReference type="Proteomes" id="UP000698963"/>
    </source>
</evidence>
<dbReference type="InterPro" id="IPR042105">
    <property type="entry name" value="Ribosomal_bL31_sf"/>
</dbReference>
<dbReference type="EMBL" id="DYZA01000164">
    <property type="protein sequence ID" value="HJD97589.1"/>
    <property type="molecule type" value="Genomic_DNA"/>
</dbReference>
<name>A0A921AXC8_9BACT</name>
<evidence type="ECO:0000256" key="4">
    <source>
        <dbReference type="ARBA" id="ARBA00022730"/>
    </source>
</evidence>
<keyword evidence="8 10" id="KW-0687">Ribonucleoprotein</keyword>
<dbReference type="GO" id="GO:0003735">
    <property type="term" value="F:structural constituent of ribosome"/>
    <property type="evidence" value="ECO:0007669"/>
    <property type="project" value="InterPro"/>
</dbReference>
<comment type="similarity">
    <text evidence="1 10">Belongs to the bacterial ribosomal protein bL31 family. Type A subfamily.</text>
</comment>
<comment type="caution">
    <text evidence="11">The sequence shown here is derived from an EMBL/GenBank/DDBJ whole genome shotgun (WGS) entry which is preliminary data.</text>
</comment>
<dbReference type="NCBIfam" id="NF000612">
    <property type="entry name" value="PRK00019.1"/>
    <property type="match status" value="1"/>
</dbReference>
<dbReference type="RefSeq" id="WP_077073051.1">
    <property type="nucleotide sequence ID" value="NZ_DYZA01000164.1"/>
</dbReference>
<keyword evidence="3 10" id="KW-0479">Metal-binding</keyword>
<comment type="function">
    <text evidence="10">Binds the 23S rRNA.</text>
</comment>
<evidence type="ECO:0000256" key="5">
    <source>
        <dbReference type="ARBA" id="ARBA00022833"/>
    </source>
</evidence>
<keyword evidence="5 10" id="KW-0862">Zinc</keyword>
<feature type="binding site" evidence="10">
    <location>
        <position position="40"/>
    </location>
    <ligand>
        <name>Zn(2+)</name>
        <dbReference type="ChEBI" id="CHEBI:29105"/>
    </ligand>
</feature>
<reference evidence="11" key="2">
    <citation type="submission" date="2021-09" db="EMBL/GenBank/DDBJ databases">
        <authorList>
            <person name="Gilroy R."/>
        </authorList>
    </citation>
    <scope>NUCLEOTIDE SEQUENCE</scope>
    <source>
        <strain evidence="11">ChiGjej2B2-19336</strain>
    </source>
</reference>
<dbReference type="SUPFAM" id="SSF143800">
    <property type="entry name" value="L28p-like"/>
    <property type="match status" value="1"/>
</dbReference>
<sequence>MKEGIHPKVYKAKLVCACGNVVEVLSTKGETVHVEICSACHPFFTGKQRFVDTAGRIDRFRKKYAKFAK</sequence>
<keyword evidence="4 10" id="KW-0699">rRNA-binding</keyword>
<evidence type="ECO:0000256" key="2">
    <source>
        <dbReference type="ARBA" id="ARBA00011838"/>
    </source>
</evidence>
<dbReference type="PANTHER" id="PTHR33280">
    <property type="entry name" value="50S RIBOSOMAL PROTEIN L31, CHLOROPLASTIC"/>
    <property type="match status" value="1"/>
</dbReference>
<comment type="subunit">
    <text evidence="2 10">Part of the 50S ribosomal subunit.</text>
</comment>
<dbReference type="NCBIfam" id="TIGR00105">
    <property type="entry name" value="L31"/>
    <property type="match status" value="1"/>
</dbReference>
<evidence type="ECO:0000256" key="6">
    <source>
        <dbReference type="ARBA" id="ARBA00022884"/>
    </source>
</evidence>
<accession>A0A921AXC8</accession>
<evidence type="ECO:0000256" key="8">
    <source>
        <dbReference type="ARBA" id="ARBA00023274"/>
    </source>
</evidence>
<dbReference type="InterPro" id="IPR027491">
    <property type="entry name" value="Ribosomal_bL31_A"/>
</dbReference>
<dbReference type="PROSITE" id="PS01143">
    <property type="entry name" value="RIBOSOMAL_L31"/>
    <property type="match status" value="1"/>
</dbReference>
<dbReference type="GO" id="GO:0046872">
    <property type="term" value="F:metal ion binding"/>
    <property type="evidence" value="ECO:0007669"/>
    <property type="project" value="UniProtKB-KW"/>
</dbReference>
<feature type="binding site" evidence="10">
    <location>
        <position position="18"/>
    </location>
    <ligand>
        <name>Zn(2+)</name>
        <dbReference type="ChEBI" id="CHEBI:29105"/>
    </ligand>
</feature>
<feature type="binding site" evidence="10">
    <location>
        <position position="37"/>
    </location>
    <ligand>
        <name>Zn(2+)</name>
        <dbReference type="ChEBI" id="CHEBI:29105"/>
    </ligand>
</feature>
<dbReference type="HAMAP" id="MF_00501">
    <property type="entry name" value="Ribosomal_bL31_1"/>
    <property type="match status" value="1"/>
</dbReference>
<dbReference type="GO" id="GO:0006412">
    <property type="term" value="P:translation"/>
    <property type="evidence" value="ECO:0007669"/>
    <property type="project" value="UniProtKB-UniRule"/>
</dbReference>
<evidence type="ECO:0000256" key="3">
    <source>
        <dbReference type="ARBA" id="ARBA00022723"/>
    </source>
</evidence>
<gene>
    <name evidence="10 11" type="primary">rpmE</name>
    <name evidence="11" type="ORF">K8W16_08095</name>
</gene>
<dbReference type="Proteomes" id="UP000698963">
    <property type="component" value="Unassembled WGS sequence"/>
</dbReference>
<evidence type="ECO:0000256" key="1">
    <source>
        <dbReference type="ARBA" id="ARBA00009296"/>
    </source>
</evidence>
<dbReference type="GO" id="GO:1990904">
    <property type="term" value="C:ribonucleoprotein complex"/>
    <property type="evidence" value="ECO:0007669"/>
    <property type="project" value="UniProtKB-KW"/>
</dbReference>
<dbReference type="AlphaFoldDB" id="A0A921AXC8"/>
<keyword evidence="7 10" id="KW-0689">Ribosomal protein</keyword>